<keyword evidence="3" id="KW-1185">Reference proteome</keyword>
<evidence type="ECO:0000313" key="2">
    <source>
        <dbReference type="EMBL" id="OAM87292.1"/>
    </source>
</evidence>
<dbReference type="EMBL" id="LRRQ01000175">
    <property type="protein sequence ID" value="OAM87292.1"/>
    <property type="molecule type" value="Genomic_DNA"/>
</dbReference>
<keyword evidence="1" id="KW-0732">Signal</keyword>
<name>A0A178IB86_9BACT</name>
<evidence type="ECO:0000313" key="3">
    <source>
        <dbReference type="Proteomes" id="UP000078486"/>
    </source>
</evidence>
<comment type="caution">
    <text evidence="2">The sequence shown here is derived from an EMBL/GenBank/DDBJ whole genome shotgun (WGS) entry which is preliminary data.</text>
</comment>
<accession>A0A178IB86</accession>
<organism evidence="2 3">
    <name type="scientific">Termitidicoccus mucosus</name>
    <dbReference type="NCBI Taxonomy" id="1184151"/>
    <lineage>
        <taxon>Bacteria</taxon>
        <taxon>Pseudomonadati</taxon>
        <taxon>Verrucomicrobiota</taxon>
        <taxon>Opitutia</taxon>
        <taxon>Opitutales</taxon>
        <taxon>Opitutaceae</taxon>
        <taxon>Termitidicoccus</taxon>
    </lineage>
</organism>
<sequence length="224" mass="24488">MMKNLRFFALFALLSAMLPALRAEMLSFQFDVKPHASFKGVSDTYIRADNPAVKNPASSGLNVGTVAGKEQNAMRTLLFFHVAAIPEGSKIKSVSLRLSVRSAADKDLVVEVHELTRPFAASYASWKNATQDIEWKTPGGDAGNMLAEQTVRSGTAAGAWIAFEKSDALVKAVQAAIDNGWPLCFVLLAPRQEKRADRAFVSFNSSETQNVNLRPEFVVELEKP</sequence>
<gene>
    <name evidence="2" type="ORF">AW736_23855</name>
</gene>
<dbReference type="RefSeq" id="WP_068772802.1">
    <property type="nucleotide sequence ID" value="NZ_CP109796.1"/>
</dbReference>
<proteinExistence type="predicted"/>
<dbReference type="STRING" id="1184151.AW736_23855"/>
<evidence type="ECO:0000256" key="1">
    <source>
        <dbReference type="SAM" id="SignalP"/>
    </source>
</evidence>
<protein>
    <recommendedName>
        <fullName evidence="4">DNRLRE domain-containing protein</fullName>
    </recommendedName>
</protein>
<reference evidence="2 3" key="1">
    <citation type="submission" date="2016-01" db="EMBL/GenBank/DDBJ databases">
        <title>High potential of lignocellulose degradation of a new Verrucomicrobia species.</title>
        <authorList>
            <person name="Wang Y."/>
            <person name="Shi Y."/>
            <person name="Qiu Z."/>
            <person name="Liu S."/>
            <person name="Yang H."/>
        </authorList>
    </citation>
    <scope>NUCLEOTIDE SEQUENCE [LARGE SCALE GENOMIC DNA]</scope>
    <source>
        <strain evidence="2 3">TSB47</strain>
    </source>
</reference>
<dbReference type="Proteomes" id="UP000078486">
    <property type="component" value="Unassembled WGS sequence"/>
</dbReference>
<feature type="signal peptide" evidence="1">
    <location>
        <begin position="1"/>
        <end position="22"/>
    </location>
</feature>
<feature type="chain" id="PRO_5008088553" description="DNRLRE domain-containing protein" evidence="1">
    <location>
        <begin position="23"/>
        <end position="224"/>
    </location>
</feature>
<dbReference type="NCBIfam" id="NF033679">
    <property type="entry name" value="DNRLRE_dom"/>
    <property type="match status" value="1"/>
</dbReference>
<dbReference type="AlphaFoldDB" id="A0A178IB86"/>
<evidence type="ECO:0008006" key="4">
    <source>
        <dbReference type="Google" id="ProtNLM"/>
    </source>
</evidence>